<keyword evidence="4" id="KW-1185">Reference proteome</keyword>
<dbReference type="KEGG" id="mob:NCTC10112_00590"/>
<evidence type="ECO:0000259" key="2">
    <source>
        <dbReference type="Pfam" id="PF01648"/>
    </source>
</evidence>
<reference evidence="3 4" key="1">
    <citation type="submission" date="2019-01" db="EMBL/GenBank/DDBJ databases">
        <authorList>
            <consortium name="Pathogen Informatics"/>
        </authorList>
    </citation>
    <scope>NUCLEOTIDE SEQUENCE [LARGE SCALE GENOMIC DNA]</scope>
    <source>
        <strain evidence="3 4">NCTC10112</strain>
    </source>
</reference>
<gene>
    <name evidence="3" type="primary">acpS</name>
    <name evidence="3" type="ORF">NCTC10112_00590</name>
</gene>
<dbReference type="GO" id="GO:0008897">
    <property type="term" value="F:holo-[acyl-carrier-protein] synthase activity"/>
    <property type="evidence" value="ECO:0007669"/>
    <property type="project" value="InterPro"/>
</dbReference>
<name>A0A448ZXV7_METOS</name>
<dbReference type="InterPro" id="IPR037143">
    <property type="entry name" value="4-PPantetheinyl_Trfase_dom_sf"/>
</dbReference>
<feature type="domain" description="4'-phosphopantetheinyl transferase" evidence="2">
    <location>
        <begin position="2"/>
        <end position="86"/>
    </location>
</feature>
<accession>A0A448ZXV7</accession>
<proteinExistence type="predicted"/>
<dbReference type="AlphaFoldDB" id="A0A448ZXV7"/>
<dbReference type="GO" id="GO:0000287">
    <property type="term" value="F:magnesium ion binding"/>
    <property type="evidence" value="ECO:0007669"/>
    <property type="project" value="InterPro"/>
</dbReference>
<dbReference type="EMBL" id="LR214940">
    <property type="protein sequence ID" value="VEU55994.1"/>
    <property type="molecule type" value="Genomic_DNA"/>
</dbReference>
<evidence type="ECO:0000313" key="4">
    <source>
        <dbReference type="Proteomes" id="UP000290482"/>
    </source>
</evidence>
<protein>
    <submittedName>
        <fullName evidence="3">Holo-[acyl-carrier protein]synthase</fullName>
    </submittedName>
</protein>
<evidence type="ECO:0000313" key="3">
    <source>
        <dbReference type="EMBL" id="VEU55994.1"/>
    </source>
</evidence>
<organism evidence="3 4">
    <name type="scientific">Metamycoplasma orale</name>
    <name type="common">Mycoplasma orale</name>
    <dbReference type="NCBI Taxonomy" id="2121"/>
    <lineage>
        <taxon>Bacteria</taxon>
        <taxon>Bacillati</taxon>
        <taxon>Mycoplasmatota</taxon>
        <taxon>Mycoplasmoidales</taxon>
        <taxon>Metamycoplasmataceae</taxon>
        <taxon>Metamycoplasma</taxon>
    </lineage>
</organism>
<dbReference type="Gene3D" id="3.90.470.20">
    <property type="entry name" value="4'-phosphopantetheinyl transferase domain"/>
    <property type="match status" value="1"/>
</dbReference>
<dbReference type="InterPro" id="IPR008278">
    <property type="entry name" value="4-PPantetheinyl_Trfase_dom"/>
</dbReference>
<sequence>MIGIDAINKDRLIKKYDKLDDLALKVLSKSELKEYQLSNDKVHYFATRWAIKEALFKCDNKYFEFSKINITKENGKYTFENFEISTTSEENLIIAIAYKH</sequence>
<dbReference type="Pfam" id="PF01648">
    <property type="entry name" value="ACPS"/>
    <property type="match status" value="1"/>
</dbReference>
<dbReference type="RefSeq" id="WP_022935768.1">
    <property type="nucleotide sequence ID" value="NZ_LR214940.1"/>
</dbReference>
<keyword evidence="1" id="KW-0808">Transferase</keyword>
<dbReference type="SUPFAM" id="SSF56214">
    <property type="entry name" value="4'-phosphopantetheinyl transferase"/>
    <property type="match status" value="1"/>
</dbReference>
<dbReference type="Proteomes" id="UP000290482">
    <property type="component" value="Chromosome"/>
</dbReference>
<evidence type="ECO:0000256" key="1">
    <source>
        <dbReference type="ARBA" id="ARBA00022679"/>
    </source>
</evidence>